<feature type="transmembrane region" description="Helical" evidence="8">
    <location>
        <begin position="120"/>
        <end position="141"/>
    </location>
</feature>
<dbReference type="Pfam" id="PF00884">
    <property type="entry name" value="Sulfatase"/>
    <property type="match status" value="1"/>
</dbReference>
<keyword evidence="6 7" id="KW-0472">Membrane</keyword>
<feature type="transmembrane region" description="Helical" evidence="8">
    <location>
        <begin position="45"/>
        <end position="63"/>
    </location>
</feature>
<gene>
    <name evidence="10" type="ORF">MUO15_21500</name>
</gene>
<dbReference type="EMBL" id="CP095076">
    <property type="protein sequence ID" value="UOR14130.1"/>
    <property type="molecule type" value="Genomic_DNA"/>
</dbReference>
<evidence type="ECO:0000313" key="10">
    <source>
        <dbReference type="EMBL" id="UOR14130.1"/>
    </source>
</evidence>
<dbReference type="PANTHER" id="PTHR47371">
    <property type="entry name" value="LIPOTEICHOIC ACID SYNTHASE"/>
    <property type="match status" value="1"/>
</dbReference>
<dbReference type="RefSeq" id="WP_245036246.1">
    <property type="nucleotide sequence ID" value="NZ_CP095076.1"/>
</dbReference>
<dbReference type="Gene3D" id="3.40.720.10">
    <property type="entry name" value="Alkaline Phosphatase, subunit A"/>
    <property type="match status" value="1"/>
</dbReference>
<dbReference type="InterPro" id="IPR017850">
    <property type="entry name" value="Alkaline_phosphatase_core_sf"/>
</dbReference>
<keyword evidence="3 7" id="KW-1003">Cell membrane</keyword>
<sequence length="631" mass="72809">MKDVKGAFGKFQNGYMTSIILLWLKTYVVLRFLFELSVESLLEEVILFISPLSFSILLFTLVRSDKFIKNIIYKALANLLATGVLYANLLYYRFFNDFITLPVVFQTNNFSDLGGSTATLANPFDVFLFVDIIVLTIVSIVSAARKREPKAEVPFKHRSRRFGILIALSIFVVNVGLAYIERPELLTRTFDREMLMKYLGPYNYQMYDVVLQSNTKVKRAFAESSELAPIRSYTEETPHGINAKMFGKAKGKNLILISLESTQSFVINNKVNGKEITPFLNDLIDKSYYFPNFYQQTGQGKTSDSEFLVENSLYGLPSGAVFFTNSQNEYNATPEILGKSGYESAVFHANNKSFWNRNIMYQTLGYDRYFSQEDFNITPEKSIGWGLKDEYLYKQSMKYLDNLKEPFYAKYITLTNHFPFSLEEEDEIVSEWDSNDGVFNRYFTTVSYEDNALKQYFNRLKEKGLYKDSLFVIYGDHNGISDNHTEAMEKYLGKPHTPYRHIQLQRVPLIIHNPGQKGKVMETVSGQIDLKPTILHLLGKHIENDIQFGTDLFAKERKDFTVLRDGSFITDKYIYTEGKCYRKPKGNEVDSKQCQEWKPIAEEELNKSDQVVYGDLLRFLQPYSSNDNVDG</sequence>
<keyword evidence="11" id="KW-1185">Reference proteome</keyword>
<feature type="domain" description="Sulfatase N-terminal" evidence="9">
    <location>
        <begin position="252"/>
        <end position="539"/>
    </location>
</feature>
<evidence type="ECO:0000256" key="6">
    <source>
        <dbReference type="ARBA" id="ARBA00023136"/>
    </source>
</evidence>
<evidence type="ECO:0000256" key="8">
    <source>
        <dbReference type="SAM" id="Phobius"/>
    </source>
</evidence>
<evidence type="ECO:0000256" key="4">
    <source>
        <dbReference type="ARBA" id="ARBA00022692"/>
    </source>
</evidence>
<dbReference type="InterPro" id="IPR000917">
    <property type="entry name" value="Sulfatase_N"/>
</dbReference>
<dbReference type="InterPro" id="IPR012160">
    <property type="entry name" value="LtaS-like"/>
</dbReference>
<dbReference type="PIRSF" id="PIRSF005091">
    <property type="entry name" value="Mmb_sulf_HI1246"/>
    <property type="match status" value="1"/>
</dbReference>
<dbReference type="PANTHER" id="PTHR47371:SF1">
    <property type="entry name" value="LIPOTEICHOIC ACID SYNTHASE-LIKE YQGS"/>
    <property type="match status" value="1"/>
</dbReference>
<protein>
    <submittedName>
        <fullName evidence="10">LTA synthase family protein</fullName>
    </submittedName>
</protein>
<dbReference type="InterPro" id="IPR050448">
    <property type="entry name" value="OpgB/LTA_synthase_biosynth"/>
</dbReference>
<evidence type="ECO:0000256" key="1">
    <source>
        <dbReference type="ARBA" id="ARBA00004651"/>
    </source>
</evidence>
<geneLocation type="plasmid" evidence="10 11">
    <name>unnamed1</name>
</geneLocation>
<dbReference type="SUPFAM" id="SSF53649">
    <property type="entry name" value="Alkaline phosphatase-like"/>
    <property type="match status" value="1"/>
</dbReference>
<evidence type="ECO:0000256" key="2">
    <source>
        <dbReference type="ARBA" id="ARBA00009983"/>
    </source>
</evidence>
<evidence type="ECO:0000256" key="7">
    <source>
        <dbReference type="PIRNR" id="PIRNR005091"/>
    </source>
</evidence>
<proteinExistence type="inferred from homology"/>
<evidence type="ECO:0000313" key="11">
    <source>
        <dbReference type="Proteomes" id="UP000830326"/>
    </source>
</evidence>
<comment type="similarity">
    <text evidence="2 7">Belongs to the LTA synthase family.</text>
</comment>
<keyword evidence="4 8" id="KW-0812">Transmembrane</keyword>
<evidence type="ECO:0000256" key="3">
    <source>
        <dbReference type="ARBA" id="ARBA00022475"/>
    </source>
</evidence>
<dbReference type="Proteomes" id="UP000830326">
    <property type="component" value="Plasmid unnamed1"/>
</dbReference>
<feature type="transmembrane region" description="Helical" evidence="8">
    <location>
        <begin position="162"/>
        <end position="180"/>
    </location>
</feature>
<reference evidence="10" key="1">
    <citation type="submission" date="2022-04" db="EMBL/GenBank/DDBJ databases">
        <title>Halobacillus sp. isolated from saltern.</title>
        <authorList>
            <person name="Won M."/>
            <person name="Lee C.-M."/>
            <person name="Woen H.-Y."/>
            <person name="Kwon S.-W."/>
        </authorList>
    </citation>
    <scope>NUCLEOTIDE SEQUENCE</scope>
    <source>
        <strain evidence="10">SSHM10-5</strain>
        <plasmid evidence="10">unnamed1</plasmid>
    </source>
</reference>
<keyword evidence="10" id="KW-0614">Plasmid</keyword>
<organism evidence="10 11">
    <name type="scientific">Halobacillus amylolyticus</name>
    <dbReference type="NCBI Taxonomy" id="2932259"/>
    <lineage>
        <taxon>Bacteria</taxon>
        <taxon>Bacillati</taxon>
        <taxon>Bacillota</taxon>
        <taxon>Bacilli</taxon>
        <taxon>Bacillales</taxon>
        <taxon>Bacillaceae</taxon>
        <taxon>Halobacillus</taxon>
    </lineage>
</organism>
<feature type="transmembrane region" description="Helical" evidence="8">
    <location>
        <begin position="12"/>
        <end position="33"/>
    </location>
</feature>
<accession>A0ABY4HJN7</accession>
<dbReference type="Gene3D" id="3.30.1120.170">
    <property type="match status" value="1"/>
</dbReference>
<keyword evidence="5 8" id="KW-1133">Transmembrane helix</keyword>
<name>A0ABY4HJN7_9BACI</name>
<feature type="transmembrane region" description="Helical" evidence="8">
    <location>
        <begin position="75"/>
        <end position="94"/>
    </location>
</feature>
<evidence type="ECO:0000259" key="9">
    <source>
        <dbReference type="Pfam" id="PF00884"/>
    </source>
</evidence>
<comment type="subcellular location">
    <subcellularLocation>
        <location evidence="1">Cell membrane</location>
        <topology evidence="1">Multi-pass membrane protein</topology>
    </subcellularLocation>
</comment>
<evidence type="ECO:0000256" key="5">
    <source>
        <dbReference type="ARBA" id="ARBA00022989"/>
    </source>
</evidence>
<dbReference type="CDD" id="cd16015">
    <property type="entry name" value="LTA_synthase"/>
    <property type="match status" value="1"/>
</dbReference>